<dbReference type="Proteomes" id="UP000219369">
    <property type="component" value="Unassembled WGS sequence"/>
</dbReference>
<reference evidence="2" key="1">
    <citation type="submission" date="2016-09" db="EMBL/GenBank/DDBJ databases">
        <authorList>
            <person name="Guldener U."/>
        </authorList>
    </citation>
    <scope>NUCLEOTIDE SEQUENCE [LARGE SCALE GENOMIC DNA]</scope>
    <source>
        <strain evidence="2">V64-1</strain>
    </source>
</reference>
<evidence type="ECO:0008006" key="3">
    <source>
        <dbReference type="Google" id="ProtNLM"/>
    </source>
</evidence>
<name>A0A2H3TX14_FUSOX</name>
<gene>
    <name evidence="1" type="ORF">FRV6_16303</name>
</gene>
<dbReference type="SUPFAM" id="SSF51735">
    <property type="entry name" value="NAD(P)-binding Rossmann-fold domains"/>
    <property type="match status" value="1"/>
</dbReference>
<organism evidence="1 2">
    <name type="scientific">Fusarium oxysporum</name>
    <name type="common">Fusarium vascular wilt</name>
    <dbReference type="NCBI Taxonomy" id="5507"/>
    <lineage>
        <taxon>Eukaryota</taxon>
        <taxon>Fungi</taxon>
        <taxon>Dikarya</taxon>
        <taxon>Ascomycota</taxon>
        <taxon>Pezizomycotina</taxon>
        <taxon>Sordariomycetes</taxon>
        <taxon>Hypocreomycetidae</taxon>
        <taxon>Hypocreales</taxon>
        <taxon>Nectriaceae</taxon>
        <taxon>Fusarium</taxon>
        <taxon>Fusarium oxysporum species complex</taxon>
    </lineage>
</organism>
<evidence type="ECO:0000313" key="2">
    <source>
        <dbReference type="Proteomes" id="UP000219369"/>
    </source>
</evidence>
<accession>A0A2H3TX14</accession>
<dbReference type="Gene3D" id="3.40.50.720">
    <property type="entry name" value="NAD(P)-binding Rossmann-like Domain"/>
    <property type="match status" value="1"/>
</dbReference>
<evidence type="ECO:0000313" key="1">
    <source>
        <dbReference type="EMBL" id="SCO92175.1"/>
    </source>
</evidence>
<dbReference type="InterPro" id="IPR036291">
    <property type="entry name" value="NAD(P)-bd_dom_sf"/>
</dbReference>
<dbReference type="AlphaFoldDB" id="A0A2H3TX14"/>
<sequence>MVVVAVAGGTGGIGGAIVDTLRPNPHHKMIILTRKARVPENSTCALCMSLSLFI</sequence>
<protein>
    <recommendedName>
        <fullName evidence="3">Ketoreductase (KR) domain-containing protein</fullName>
    </recommendedName>
</protein>
<dbReference type="EMBL" id="FMJY01000010">
    <property type="protein sequence ID" value="SCO92175.1"/>
    <property type="molecule type" value="Genomic_DNA"/>
</dbReference>
<proteinExistence type="predicted"/>